<organism evidence="8 9">
    <name type="scientific">Roseovarius mucosus DSM 17069</name>
    <dbReference type="NCBI Taxonomy" id="1288298"/>
    <lineage>
        <taxon>Bacteria</taxon>
        <taxon>Pseudomonadati</taxon>
        <taxon>Pseudomonadota</taxon>
        <taxon>Alphaproteobacteria</taxon>
        <taxon>Rhodobacterales</taxon>
        <taxon>Roseobacteraceae</taxon>
        <taxon>Roseovarius</taxon>
    </lineage>
</organism>
<proteinExistence type="predicted"/>
<feature type="transmembrane region" description="Helical" evidence="7">
    <location>
        <begin position="21"/>
        <end position="46"/>
    </location>
</feature>
<feature type="transmembrane region" description="Helical" evidence="7">
    <location>
        <begin position="353"/>
        <end position="379"/>
    </location>
</feature>
<evidence type="ECO:0000256" key="2">
    <source>
        <dbReference type="ARBA" id="ARBA00022448"/>
    </source>
</evidence>
<keyword evidence="2" id="KW-0813">Transport</keyword>
<dbReference type="eggNOG" id="COG0534">
    <property type="taxonomic scope" value="Bacteria"/>
</dbReference>
<comment type="caution">
    <text evidence="8">The sequence shown here is derived from an EMBL/GenBank/DDBJ whole genome shotgun (WGS) entry which is preliminary data.</text>
</comment>
<evidence type="ECO:0000256" key="6">
    <source>
        <dbReference type="ARBA" id="ARBA00023136"/>
    </source>
</evidence>
<dbReference type="PIRSF" id="PIRSF006603">
    <property type="entry name" value="DinF"/>
    <property type="match status" value="1"/>
</dbReference>
<dbReference type="PATRIC" id="fig|1288298.3.peg.1612"/>
<dbReference type="InterPro" id="IPR052031">
    <property type="entry name" value="Membrane_Transporter-Flippase"/>
</dbReference>
<sequence length="468" mass="48834">MALTDTGGSFTQGNLFRHISVMSFTSSIGLMAIFAVDLIDILFISMLGREELAAAAGYASTIMFFASAINIGLSIAAGALVAQAEGRKDSKAAREAASATAVISVAVGLLVPLLALPFINDILGLVGAEGAMRDMAATYLWIILPTTFVSGLSMVAVAVLRAYGDARGAMYPALLGAGVNLVLDPILIFSLNMGLEGAAVATVFARVATMGLALGIAILRYRAFAKPHFACVVRDCGGAIGIAAPAMLATVATPVGTAIVTREMAKYGADAVAGMAVINRLVPVVFSVVLALSGAIGPIFGQNFGAGRLDRVQETFFDGLKFLALYVLTMSALLFALRAPIADLFDATGQMRSLLYLYLGPLALASFFNGAIFIANASFNNLGHPGYSTWVNWARNTLGIWPFAVAFGMVWGAPGVLLGQALGGVVFAGIATWLSLRVIEAPCKDPLSGHFSCPDQRMQVVINRCSRS</sequence>
<comment type="subcellular location">
    <subcellularLocation>
        <location evidence="1">Cell inner membrane</location>
        <topology evidence="1">Multi-pass membrane protein</topology>
    </subcellularLocation>
</comment>
<dbReference type="STRING" id="215743.ROSMUCSMR3_00147"/>
<dbReference type="AlphaFoldDB" id="A0A0A0HLQ3"/>
<dbReference type="InterPro" id="IPR002528">
    <property type="entry name" value="MATE_fam"/>
</dbReference>
<evidence type="ECO:0000313" key="9">
    <source>
        <dbReference type="Proteomes" id="UP000030021"/>
    </source>
</evidence>
<name>A0A0A0HLQ3_9RHOB</name>
<dbReference type="Pfam" id="PF01554">
    <property type="entry name" value="MatE"/>
    <property type="match status" value="2"/>
</dbReference>
<dbReference type="NCBIfam" id="TIGR00797">
    <property type="entry name" value="matE"/>
    <property type="match status" value="1"/>
</dbReference>
<feature type="transmembrane region" description="Helical" evidence="7">
    <location>
        <begin position="281"/>
        <end position="300"/>
    </location>
</feature>
<feature type="transmembrane region" description="Helical" evidence="7">
    <location>
        <begin position="172"/>
        <end position="191"/>
    </location>
</feature>
<evidence type="ECO:0000256" key="4">
    <source>
        <dbReference type="ARBA" id="ARBA00022692"/>
    </source>
</evidence>
<feature type="transmembrane region" description="Helical" evidence="7">
    <location>
        <begin position="197"/>
        <end position="219"/>
    </location>
</feature>
<evidence type="ECO:0000256" key="1">
    <source>
        <dbReference type="ARBA" id="ARBA00004429"/>
    </source>
</evidence>
<feature type="transmembrane region" description="Helical" evidence="7">
    <location>
        <begin position="320"/>
        <end position="341"/>
    </location>
</feature>
<gene>
    <name evidence="8" type="ORF">rosmuc_01600</name>
</gene>
<dbReference type="OrthoDB" id="9806302at2"/>
<evidence type="ECO:0000313" key="8">
    <source>
        <dbReference type="EMBL" id="KGM88762.1"/>
    </source>
</evidence>
<evidence type="ECO:0000256" key="7">
    <source>
        <dbReference type="SAM" id="Phobius"/>
    </source>
</evidence>
<dbReference type="InterPro" id="IPR048279">
    <property type="entry name" value="MdtK-like"/>
</dbReference>
<keyword evidence="6 7" id="KW-0472">Membrane</keyword>
<dbReference type="Proteomes" id="UP000030021">
    <property type="component" value="Unassembled WGS sequence"/>
</dbReference>
<dbReference type="GO" id="GO:0015297">
    <property type="term" value="F:antiporter activity"/>
    <property type="evidence" value="ECO:0007669"/>
    <property type="project" value="InterPro"/>
</dbReference>
<feature type="transmembrane region" description="Helical" evidence="7">
    <location>
        <begin position="58"/>
        <end position="84"/>
    </location>
</feature>
<feature type="transmembrane region" description="Helical" evidence="7">
    <location>
        <begin position="139"/>
        <end position="160"/>
    </location>
</feature>
<dbReference type="RefSeq" id="WP_037271784.1">
    <property type="nucleotide sequence ID" value="NZ_KN293978.2"/>
</dbReference>
<dbReference type="EMBL" id="AONH01000007">
    <property type="protein sequence ID" value="KGM88762.1"/>
    <property type="molecule type" value="Genomic_DNA"/>
</dbReference>
<feature type="transmembrane region" description="Helical" evidence="7">
    <location>
        <begin position="96"/>
        <end position="119"/>
    </location>
</feature>
<protein>
    <submittedName>
        <fullName evidence="8">Putative efflux protein, MATE family</fullName>
    </submittedName>
</protein>
<dbReference type="GO" id="GO:0005886">
    <property type="term" value="C:plasma membrane"/>
    <property type="evidence" value="ECO:0007669"/>
    <property type="project" value="UniProtKB-SubCell"/>
</dbReference>
<reference evidence="8 9" key="1">
    <citation type="submission" date="2013-01" db="EMBL/GenBank/DDBJ databases">
        <authorList>
            <person name="Fiebig A."/>
            <person name="Goeker M."/>
            <person name="Klenk H.-P.P."/>
        </authorList>
    </citation>
    <scope>NUCLEOTIDE SEQUENCE [LARGE SCALE GENOMIC DNA]</scope>
    <source>
        <strain evidence="8 9">DSM 17069</strain>
    </source>
</reference>
<dbReference type="PANTHER" id="PTHR43549:SF2">
    <property type="entry name" value="MULTIDRUG RESISTANCE PROTEIN NORM-RELATED"/>
    <property type="match status" value="1"/>
</dbReference>
<accession>A0A0A0HLQ3</accession>
<evidence type="ECO:0000256" key="5">
    <source>
        <dbReference type="ARBA" id="ARBA00022989"/>
    </source>
</evidence>
<keyword evidence="4 7" id="KW-0812">Transmembrane</keyword>
<keyword evidence="3" id="KW-1003">Cell membrane</keyword>
<dbReference type="HOGENOM" id="CLU_012893_0_1_5"/>
<evidence type="ECO:0000256" key="3">
    <source>
        <dbReference type="ARBA" id="ARBA00022475"/>
    </source>
</evidence>
<feature type="transmembrane region" description="Helical" evidence="7">
    <location>
        <begin position="399"/>
        <end position="427"/>
    </location>
</feature>
<dbReference type="GO" id="GO:0042910">
    <property type="term" value="F:xenobiotic transmembrane transporter activity"/>
    <property type="evidence" value="ECO:0007669"/>
    <property type="project" value="InterPro"/>
</dbReference>
<keyword evidence="5 7" id="KW-1133">Transmembrane helix</keyword>
<dbReference type="PANTHER" id="PTHR43549">
    <property type="entry name" value="MULTIDRUG RESISTANCE PROTEIN YPNP-RELATED"/>
    <property type="match status" value="1"/>
</dbReference>